<evidence type="ECO:0000256" key="2">
    <source>
        <dbReference type="SAM" id="MobiDB-lite"/>
    </source>
</evidence>
<evidence type="ECO:0000313" key="5">
    <source>
        <dbReference type="EMBL" id="PAA93586.1"/>
    </source>
</evidence>
<feature type="compositionally biased region" description="Low complexity" evidence="2">
    <location>
        <begin position="143"/>
        <end position="157"/>
    </location>
</feature>
<dbReference type="STRING" id="282301.A0A267H5N3"/>
<evidence type="ECO:0000313" key="6">
    <source>
        <dbReference type="Proteomes" id="UP000215902"/>
    </source>
</evidence>
<keyword evidence="6" id="KW-1185">Reference proteome</keyword>
<feature type="region of interest" description="Disordered" evidence="2">
    <location>
        <begin position="46"/>
        <end position="97"/>
    </location>
</feature>
<dbReference type="InterPro" id="IPR041489">
    <property type="entry name" value="PDZ_6"/>
</dbReference>
<dbReference type="CDD" id="cd00136">
    <property type="entry name" value="PDZ_canonical"/>
    <property type="match status" value="1"/>
</dbReference>
<dbReference type="PROSITE" id="PS50010">
    <property type="entry name" value="DH_2"/>
    <property type="match status" value="1"/>
</dbReference>
<name>A0A267H5N3_9PLAT</name>
<dbReference type="SUPFAM" id="SSF50729">
    <property type="entry name" value="PH domain-like"/>
    <property type="match status" value="1"/>
</dbReference>
<dbReference type="Gene3D" id="1.20.900.10">
    <property type="entry name" value="Dbl homology (DH) domain"/>
    <property type="match status" value="1"/>
</dbReference>
<dbReference type="Proteomes" id="UP000215902">
    <property type="component" value="Unassembled WGS sequence"/>
</dbReference>
<dbReference type="InterPro" id="IPR036034">
    <property type="entry name" value="PDZ_sf"/>
</dbReference>
<dbReference type="InterPro" id="IPR040655">
    <property type="entry name" value="TIAM1_CC-Ex"/>
</dbReference>
<dbReference type="InterPro" id="IPR043537">
    <property type="entry name" value="Tiam1/Tiam2/Sif"/>
</dbReference>
<protein>
    <recommendedName>
        <fullName evidence="7">DH domain-containing protein</fullName>
    </recommendedName>
</protein>
<dbReference type="SMART" id="SM00325">
    <property type="entry name" value="RhoGEF"/>
    <property type="match status" value="1"/>
</dbReference>
<feature type="domain" description="DH" evidence="3">
    <location>
        <begin position="430"/>
        <end position="629"/>
    </location>
</feature>
<dbReference type="GO" id="GO:0007264">
    <property type="term" value="P:small GTPase-mediated signal transduction"/>
    <property type="evidence" value="ECO:0007669"/>
    <property type="project" value="InterPro"/>
</dbReference>
<dbReference type="SMART" id="SM00228">
    <property type="entry name" value="PDZ"/>
    <property type="match status" value="1"/>
</dbReference>
<dbReference type="InterPro" id="IPR001478">
    <property type="entry name" value="PDZ"/>
</dbReference>
<evidence type="ECO:0008006" key="7">
    <source>
        <dbReference type="Google" id="ProtNLM"/>
    </source>
</evidence>
<gene>
    <name evidence="5" type="ORF">BOX15_Mlig007506g1</name>
</gene>
<feature type="compositionally biased region" description="Low complexity" evidence="2">
    <location>
        <begin position="341"/>
        <end position="356"/>
    </location>
</feature>
<feature type="domain" description="PDZ" evidence="4">
    <location>
        <begin position="255"/>
        <end position="345"/>
    </location>
</feature>
<dbReference type="PANTHER" id="PTHR46001">
    <property type="entry name" value="TIAM (MAMMALIAN TUMOR INVASION AND METASTASIS FACTOR) HOMOLOG"/>
    <property type="match status" value="1"/>
</dbReference>
<evidence type="ECO:0000259" key="4">
    <source>
        <dbReference type="PROSITE" id="PS50106"/>
    </source>
</evidence>
<dbReference type="Pfam" id="PF17820">
    <property type="entry name" value="PDZ_6"/>
    <property type="match status" value="1"/>
</dbReference>
<feature type="region of interest" description="Disordered" evidence="2">
    <location>
        <begin position="113"/>
        <end position="174"/>
    </location>
</feature>
<feature type="compositionally biased region" description="Low complexity" evidence="2">
    <location>
        <begin position="58"/>
        <end position="82"/>
    </location>
</feature>
<dbReference type="PROSITE" id="PS50106">
    <property type="entry name" value="PDZ"/>
    <property type="match status" value="1"/>
</dbReference>
<dbReference type="SUPFAM" id="SSF54236">
    <property type="entry name" value="Ubiquitin-like"/>
    <property type="match status" value="1"/>
</dbReference>
<dbReference type="SUPFAM" id="SSF50156">
    <property type="entry name" value="PDZ domain-like"/>
    <property type="match status" value="1"/>
</dbReference>
<dbReference type="InterPro" id="IPR055230">
    <property type="entry name" value="PH_Tiam1/2"/>
</dbReference>
<dbReference type="PANTHER" id="PTHR46001:SF3">
    <property type="entry name" value="PROTEIN STILL LIFE, ISOFORM SIF TYPE 1"/>
    <property type="match status" value="1"/>
</dbReference>
<dbReference type="AlphaFoldDB" id="A0A267H5N3"/>
<feature type="compositionally biased region" description="Low complexity" evidence="2">
    <location>
        <begin position="114"/>
        <end position="133"/>
    </location>
</feature>
<organism evidence="5 6">
    <name type="scientific">Macrostomum lignano</name>
    <dbReference type="NCBI Taxonomy" id="282301"/>
    <lineage>
        <taxon>Eukaryota</taxon>
        <taxon>Metazoa</taxon>
        <taxon>Spiralia</taxon>
        <taxon>Lophotrochozoa</taxon>
        <taxon>Platyhelminthes</taxon>
        <taxon>Rhabditophora</taxon>
        <taxon>Macrostomorpha</taxon>
        <taxon>Macrostomida</taxon>
        <taxon>Macrostomidae</taxon>
        <taxon>Macrostomum</taxon>
    </lineage>
</organism>
<dbReference type="Gene3D" id="6.10.140.680">
    <property type="match status" value="1"/>
</dbReference>
<dbReference type="GO" id="GO:0005085">
    <property type="term" value="F:guanyl-nucleotide exchange factor activity"/>
    <property type="evidence" value="ECO:0007669"/>
    <property type="project" value="InterPro"/>
</dbReference>
<comment type="caution">
    <text evidence="5">The sequence shown here is derived from an EMBL/GenBank/DDBJ whole genome shotgun (WGS) entry which is preliminary data.</text>
</comment>
<dbReference type="OrthoDB" id="8059989at2759"/>
<evidence type="ECO:0000259" key="3">
    <source>
        <dbReference type="PROSITE" id="PS50010"/>
    </source>
</evidence>
<dbReference type="SUPFAM" id="SSF48065">
    <property type="entry name" value="DBL homology domain (DH-domain)"/>
    <property type="match status" value="1"/>
</dbReference>
<accession>A0A267H5N3</accession>
<dbReference type="InterPro" id="IPR035899">
    <property type="entry name" value="DBL_dom_sf"/>
</dbReference>
<dbReference type="InterPro" id="IPR000219">
    <property type="entry name" value="DH_dom"/>
</dbReference>
<dbReference type="Pfam" id="PF00621">
    <property type="entry name" value="RhoGEF"/>
    <property type="match status" value="1"/>
</dbReference>
<dbReference type="InterPro" id="IPR029071">
    <property type="entry name" value="Ubiquitin-like_domsf"/>
</dbReference>
<proteinExistence type="predicted"/>
<dbReference type="InterPro" id="IPR011993">
    <property type="entry name" value="PH-like_dom_sf"/>
</dbReference>
<reference evidence="5 6" key="1">
    <citation type="submission" date="2017-06" db="EMBL/GenBank/DDBJ databases">
        <title>A platform for efficient transgenesis in Macrostomum lignano, a flatworm model organism for stem cell research.</title>
        <authorList>
            <person name="Berezikov E."/>
        </authorList>
    </citation>
    <scope>NUCLEOTIDE SEQUENCE [LARGE SCALE GENOMIC DNA]</scope>
    <source>
        <strain evidence="5">DV1</strain>
        <tissue evidence="5">Whole organism</tissue>
    </source>
</reference>
<dbReference type="Pfam" id="PF23014">
    <property type="entry name" value="PH_Tiam1"/>
    <property type="match status" value="1"/>
</dbReference>
<feature type="region of interest" description="Disordered" evidence="2">
    <location>
        <begin position="341"/>
        <end position="422"/>
    </location>
</feature>
<keyword evidence="1" id="KW-0677">Repeat</keyword>
<dbReference type="EMBL" id="NIVC01000024">
    <property type="protein sequence ID" value="PAA93586.1"/>
    <property type="molecule type" value="Genomic_DNA"/>
</dbReference>
<dbReference type="Gene3D" id="2.30.29.30">
    <property type="entry name" value="Pleckstrin-homology domain (PH domain)/Phosphotyrosine-binding domain (PTB)"/>
    <property type="match status" value="1"/>
</dbReference>
<dbReference type="Pfam" id="PF18385">
    <property type="entry name" value="Tiam_CC_Ex"/>
    <property type="match status" value="1"/>
</dbReference>
<feature type="compositionally biased region" description="Low complexity" evidence="2">
    <location>
        <begin position="404"/>
        <end position="422"/>
    </location>
</feature>
<evidence type="ECO:0000256" key="1">
    <source>
        <dbReference type="ARBA" id="ARBA00022737"/>
    </source>
</evidence>
<sequence length="861" mass="95508">MPNPKSILSSISKPTKQLLSRVGPLNVTSFHALVCARFPMTTATLQHRAGGGEGNAAQWTQKSTTSQPQQSQQQQQQHQNLQWSADDDGAAMRQQNQQMQILRQATAPVSEFVQQQQQYQQQHQQQQQQQQQQRESPTPPPSHQLQQQQYQQQQQQPQPQPRPQPQPQHQQESQRRYIVIRLPSGETTQFNIHETTRVVELLQSVCRECGGLDWRSYDLRWPRADGVTVSLPGRMLLFESSDLQYAELCEKQRRVCRMSKQQGARHFGLTAEAEVQRDPASGREFLCVYVAGIEPGSAADEAGLMPGDELVAVNDRLVSQLDMVYIENLFDKSSSLTLLVRSSRHQQQPPTQQQQPLTSMNSKMQARPARLQQSATIDSGELATRRAQQLKRQANVASSSPDTGSHCQSNSSASSATVDPSLVRPSVESRLRMTSLELLETERVYVECLRTLSVRYLEPLCDWLSPPSPPKELRQLTETVAGLAAFHAEFLHALNSGGGIGNSGDIKKTLLNTASAFVHYQDQFKLYSAFCAHSLACIKLLDSGNDTAAIMQFLQHQSSGSVDDHRTATAREAGADINSLMQAPVQRIGKYPAVLQGLHSLAQQGSEEQRRLSEAIRCIQPVAAHVNEMQQIRQDFGATFDELAELFHQVYPHKPPVDLSIGELRMFGTVEWLNSAESLGGSQADQQQQQQQQQHPQLCTSCFVFRHAVVLLCQEPRPADEAANTVGNYDLIRFQTVIPATDVQVRCGLSNDAQRSYLWDLVHLASIEDNRVEKLYQLANSSAEARDDFLKTIRQAVRDAARVATEQHQQQHQAAATATSARESQQLSAAVTASTAASAAASAAAAVCGSQSRSGQELSRS</sequence>
<dbReference type="Gene3D" id="2.30.42.10">
    <property type="match status" value="1"/>
</dbReference>
<feature type="compositionally biased region" description="Polar residues" evidence="2">
    <location>
        <begin position="386"/>
        <end position="403"/>
    </location>
</feature>